<dbReference type="InterPro" id="IPR011049">
    <property type="entry name" value="Serralysin-like_metalloprot_C"/>
</dbReference>
<protein>
    <submittedName>
        <fullName evidence="7">Uncharacterized protein</fullName>
    </submittedName>
</protein>
<dbReference type="SUPFAM" id="SSF101967">
    <property type="entry name" value="Adhesin YadA, collagen-binding domain"/>
    <property type="match status" value="10"/>
</dbReference>
<feature type="domain" description="Trimeric autotransporter adhesin YadA-like head" evidence="4">
    <location>
        <begin position="555"/>
        <end position="580"/>
    </location>
</feature>
<keyword evidence="8" id="KW-1185">Reference proteome</keyword>
<feature type="domain" description="Trimeric autotransporter adhesin YadA-like stalk" evidence="5">
    <location>
        <begin position="1188"/>
        <end position="1230"/>
    </location>
</feature>
<keyword evidence="2" id="KW-0653">Protein transport</keyword>
<keyword evidence="1" id="KW-0813">Transport</keyword>
<feature type="domain" description="Trimeric autotransporter adhesin YadA-like stalk" evidence="5">
    <location>
        <begin position="1889"/>
        <end position="1930"/>
    </location>
</feature>
<dbReference type="InterPro" id="IPR045584">
    <property type="entry name" value="Pilin-like"/>
</dbReference>
<dbReference type="Gene3D" id="1.20.5.170">
    <property type="match status" value="2"/>
</dbReference>
<dbReference type="Gene3D" id="2.150.10.10">
    <property type="entry name" value="Serralysin-like metalloprotease, C-terminal"/>
    <property type="match status" value="9"/>
</dbReference>
<accession>A0A3S0YNS4</accession>
<dbReference type="InterPro" id="IPR008640">
    <property type="entry name" value="Adhesin_Head_dom"/>
</dbReference>
<feature type="domain" description="Trimeric autotransporter adhesin YadA-like stalk" evidence="5">
    <location>
        <begin position="2267"/>
        <end position="2303"/>
    </location>
</feature>
<dbReference type="OrthoDB" id="1631723at2"/>
<dbReference type="Pfam" id="PF13018">
    <property type="entry name" value="ESPR"/>
    <property type="match status" value="1"/>
</dbReference>
<dbReference type="Gene3D" id="2.20.70.140">
    <property type="match status" value="4"/>
</dbReference>
<feature type="domain" description="Trimeric autotransporter adhesin YadA-like head" evidence="4">
    <location>
        <begin position="921"/>
        <end position="946"/>
    </location>
</feature>
<feature type="domain" description="Trimeric autotransporter adhesin YadA-like stalk" evidence="5">
    <location>
        <begin position="2041"/>
        <end position="2080"/>
    </location>
</feature>
<feature type="domain" description="Trimeric autotransporter adhesin YadA-like head" evidence="4">
    <location>
        <begin position="353"/>
        <end position="377"/>
    </location>
</feature>
<feature type="domain" description="Trimeric autotransporter adhesin YadA-like head" evidence="4">
    <location>
        <begin position="993"/>
        <end position="1016"/>
    </location>
</feature>
<evidence type="ECO:0000256" key="3">
    <source>
        <dbReference type="SAM" id="MobiDB-lite"/>
    </source>
</evidence>
<feature type="domain" description="Trimeric autotransporter adhesin YadA-like head" evidence="4">
    <location>
        <begin position="531"/>
        <end position="553"/>
    </location>
</feature>
<feature type="domain" description="Trimeric autotransporter adhesin YadA-like stalk" evidence="5">
    <location>
        <begin position="2126"/>
        <end position="2167"/>
    </location>
</feature>
<proteinExistence type="predicted"/>
<feature type="domain" description="Trimeric autotransporter adhesin YadA-like head" evidence="4">
    <location>
        <begin position="865"/>
        <end position="891"/>
    </location>
</feature>
<feature type="domain" description="Trimeric autotransporter adhesin YadA-like stalk" evidence="5">
    <location>
        <begin position="821"/>
        <end position="840"/>
    </location>
</feature>
<evidence type="ECO:0000256" key="2">
    <source>
        <dbReference type="ARBA" id="ARBA00022927"/>
    </source>
</evidence>
<feature type="domain" description="Trimeric autotransporter adhesin YadA-like stalk" evidence="5">
    <location>
        <begin position="707"/>
        <end position="731"/>
    </location>
</feature>
<dbReference type="EMBL" id="RZHG01000001">
    <property type="protein sequence ID" value="RUR35019.1"/>
    <property type="molecule type" value="Genomic_DNA"/>
</dbReference>
<organism evidence="7 8">
    <name type="scientific">Vreelandella andesensis</name>
    <dbReference type="NCBI Taxonomy" id="447567"/>
    <lineage>
        <taxon>Bacteria</taxon>
        <taxon>Pseudomonadati</taxon>
        <taxon>Pseudomonadota</taxon>
        <taxon>Gammaproteobacteria</taxon>
        <taxon>Oceanospirillales</taxon>
        <taxon>Halomonadaceae</taxon>
        <taxon>Vreelandella</taxon>
    </lineage>
</organism>
<dbReference type="Gene3D" id="3.30.1300.30">
    <property type="entry name" value="GSPII I/J protein-like"/>
    <property type="match status" value="1"/>
</dbReference>
<feature type="domain" description="Trimeric autotransporter adhesin YadA-like stalk" evidence="5">
    <location>
        <begin position="1362"/>
        <end position="1403"/>
    </location>
</feature>
<dbReference type="InterPro" id="IPR008635">
    <property type="entry name" value="Coiled_stalk_dom"/>
</dbReference>
<dbReference type="Gene3D" id="6.20.50.100">
    <property type="match status" value="4"/>
</dbReference>
<feature type="region of interest" description="Disordered" evidence="3">
    <location>
        <begin position="84"/>
        <end position="111"/>
    </location>
</feature>
<feature type="domain" description="ESPR" evidence="6">
    <location>
        <begin position="1"/>
        <end position="46"/>
    </location>
</feature>
<evidence type="ECO:0000259" key="4">
    <source>
        <dbReference type="Pfam" id="PF05658"/>
    </source>
</evidence>
<dbReference type="Gene3D" id="6.10.250.2040">
    <property type="match status" value="1"/>
</dbReference>
<feature type="domain" description="Trimeric autotransporter adhesin YadA-like head" evidence="4">
    <location>
        <begin position="167"/>
        <end position="193"/>
    </location>
</feature>
<gene>
    <name evidence="7" type="ORF">ELY33_00615</name>
</gene>
<dbReference type="Pfam" id="PF05658">
    <property type="entry name" value="YadA_head"/>
    <property type="match status" value="14"/>
</dbReference>
<feature type="domain" description="Trimeric autotransporter adhesin YadA-like head" evidence="4">
    <location>
        <begin position="248"/>
        <end position="271"/>
    </location>
</feature>
<dbReference type="CDD" id="cd12820">
    <property type="entry name" value="LbR_YadA-like"/>
    <property type="match status" value="5"/>
</dbReference>
<dbReference type="Pfam" id="PF05662">
    <property type="entry name" value="YadA_stalk"/>
    <property type="match status" value="10"/>
</dbReference>
<comment type="caution">
    <text evidence="7">The sequence shown here is derived from an EMBL/GenBank/DDBJ whole genome shotgun (WGS) entry which is preliminary data.</text>
</comment>
<evidence type="ECO:0000256" key="1">
    <source>
        <dbReference type="ARBA" id="ARBA00022448"/>
    </source>
</evidence>
<feature type="domain" description="Trimeric autotransporter adhesin YadA-like head" evidence="4">
    <location>
        <begin position="287"/>
        <end position="311"/>
    </location>
</feature>
<dbReference type="SUPFAM" id="SSF54523">
    <property type="entry name" value="Pili subunits"/>
    <property type="match status" value="1"/>
</dbReference>
<dbReference type="GO" id="GO:0015031">
    <property type="term" value="P:protein transport"/>
    <property type="evidence" value="ECO:0007669"/>
    <property type="project" value="UniProtKB-KW"/>
</dbReference>
<sequence>MNNVFRLIWNRTLGRLVVASEAARSQHKAGSCSQQVGQVPKTSGRRLLNNFFHPVTLGVALACSTMLSPLSISDAEARRFASENTTCTSGGTGGTVGNIATPNTDSDPIDGSGSYSTVAGCNASGNSQTGATVYGTFSEVTGKGGAAFGFNARAAQWATAIGLESRATGEASTALGFGSKATKASSVAIGAQSETIAENGIAIGGDATAGGSGIFGLIRKDTNGVLEATIKDVPNPAMAIGGGSNAFDGAIALGPNSNASAINSMAFGGQSVASDFAALAFGPAAYATGLRSTAIGYQSAAAATYSMAFGPASTATGEYSLAFGASASASGKGALAIGSYSSNGQELIKNTQATGDDSVAFGTSAQATANNAIAVGLKSTASLEGDIAIGANAFSKGVTSAAPANTDLRTGVESTAYPDGARLSSVVVGDGASAYYGTAIGMDAVAGKEVSPGVVRSGTAVGGAAQATGNFSIAISPSQYSPAVSTGDNAISIGRASLAEGNASTAIGTLATSSAIGATALGLRAEATDEYALAAGGDAEATNKNAIAVGSGAKASGKDSLAMGTVAKASGEQSISIGYRNDVSGDHSGAFGDPNNITGAGSYALGNDNTIAADNAGAFGNDNKIALGADGTRIMGNGNNIDVADALVIGNNADVTEVGGVALGSGSVADTASGVAGYVPTSSTAVDKLNIENTVATRAAVDVGSRQITSVAAGTELNDAVNVSQLIAVENMPLTFAGDNAGNEFERKLGEQINVTGGATGTLTDNNIGVVANGTDTLAIKLAKDVNLGTDGSLTIAGGPSISNTGINMGGVDTNGKPTNKITNLAPGTADTDAVNVEQLIAEKTRYYSWNDNGLVQGNYNNDNAVGVNSLAAGIAASATEENATAIGTSAVASGTGSAAIGYKANAQGANSFALGETSNAIGENSLALGADSTAGTRYTTALGRGTLATGQGAIALGGGTATDAASATGTGAIAIGGYGANTSGGAKANVNYSVALGSGAQASASEGDVALGSGSKTATANPVTSATVGGTTYGGFAGTAPTSVVSVGSVGAERQITNVAAGRITNTSTDAINGSQLFSVVESVVDTGFNLSADNGADDTVKLGETVNYTNTDGNLLATVNNNEIVYDLAANINVDSVTAGNSTLDTNGLTVDDGAGNLTSVTNDGLIVAGGPSMTTSGGIDANNQKISNVAPGEVSATSTDGINGGQLFGSVDAINTVIGGNATVNPDGTITTSDIGGTGEDTINDAIASANTAANAGWNLTGSGADQVNIGPNGAVDFQGDANISVAQSGADDNGVIDITLNRDLDVDSVTAGNSTLDTNGLTVDDGAGNLTRVTNDGLTVAGGPSMTASGGIDANNQKISNVAPGEVSATSTDGINGSQLFGSVDSINTVIGGNSVVNPDGTITTSDIGGTGEDTINDAIASANTAANAGWNVFTTQQTGLNSSNVGPSGKVDFISGDNNLAISHRRNDAGDTTLDYRLADNVTINESLTVGPVSIGATGFDAGKTTISGVADGQAPQDAVNLSQLQNSAAASKTEVAAGTNVASVDKTTGANGQDIYTVNAQGASVKAGTGVDVAAATDANNVTDYEVALNQQTQDSLTLADSALQTLTSDDPNLVVGDKDDAGNIVLNFADAPTFIGTVTAPTFVASGANPVTVSGETGTITGLTNTSLDADGFGKLGRAATEEQLKSVGETANAGWNLSTQDASAQNITPNGEVNLRNTDENLEITQVTKQGREEVTFNLADDVRINNSISVGDNVTLGDTGLVIADGPSVTRSGIDAGSQQITNVASGLGDMPIEELEGDALSNAINAGDLQNVAKDLGTSVAAAKTEVEAGSNMSVVESISDDGQTVYTVATADEVSFERLDVGSASIDVGNVDSNGNTRISGVGEGDVNEGSTDAINGAQLWAAQDLINNLEGDITNIAGDTGDEYITNNGRGIRYVRTNESGLALSDAFAEAQGSTAIGYQARATADRALAMGYGAVASHQGSVALGEGARTDKTESTVSVEIAGQTYQFAGTSPVSTVSVGNVGAERTITNVAAGRISATSTDAINGSQLYAANQFMESLDTRLTSVEGGLGSLTETVAVTPPGGGEGAVEYARNDDGSTNNNTVELAGEGGTKITNMAPGDIAAGSSDAVSGDQLYTAQQEVAGNTSNIEGNRHQIAGNTNSISNINTALDKGLNVSADQGEPVNRKLGDTVAVTGDDNITTRTTNQGVQVTLNRELNVNSVTTGNTSVSNEGVRIQGGPSMTVDGFDANGTTITNVAPGINAGDAVNVGQMNELGLRFANEINNVHGRIDKVERNANAGIAAVAAMGHAPYVPGKLTYHVGGGYHGGESAIGINFRRTADNGRWSLNAGVAGSHAGATIGVGISGVID</sequence>
<name>A0A3S0YNS4_9GAMM</name>
<dbReference type="RefSeq" id="WP_126942383.1">
    <property type="nucleotide sequence ID" value="NZ_RZHG01000001.1"/>
</dbReference>
<reference evidence="7 8" key="1">
    <citation type="submission" date="2018-12" db="EMBL/GenBank/DDBJ databases">
        <title>three novel Halomonas strain isolated from plants.</title>
        <authorList>
            <person name="Sun C."/>
        </authorList>
    </citation>
    <scope>NUCLEOTIDE SEQUENCE [LARGE SCALE GENOMIC DNA]</scope>
    <source>
        <strain evidence="7 8">DSM 19434</strain>
    </source>
</reference>
<feature type="domain" description="Trimeric autotransporter adhesin YadA-like head" evidence="4">
    <location>
        <begin position="486"/>
        <end position="510"/>
    </location>
</feature>
<evidence type="ECO:0000259" key="5">
    <source>
        <dbReference type="Pfam" id="PF05662"/>
    </source>
</evidence>
<feature type="domain" description="Trimeric autotransporter adhesin YadA-like head" evidence="4">
    <location>
        <begin position="315"/>
        <end position="341"/>
    </location>
</feature>
<dbReference type="InterPro" id="IPR024973">
    <property type="entry name" value="ESPR"/>
</dbReference>
<feature type="domain" description="Trimeric autotransporter adhesin YadA-like head" evidence="4">
    <location>
        <begin position="458"/>
        <end position="475"/>
    </location>
</feature>
<feature type="domain" description="Trimeric autotransporter adhesin YadA-like head" evidence="4">
    <location>
        <begin position="1961"/>
        <end position="1987"/>
    </location>
</feature>
<dbReference type="Proteomes" id="UP000287336">
    <property type="component" value="Unassembled WGS sequence"/>
</dbReference>
<evidence type="ECO:0000259" key="6">
    <source>
        <dbReference type="Pfam" id="PF13018"/>
    </source>
</evidence>
<feature type="domain" description="Trimeric autotransporter adhesin YadA-like stalk" evidence="5">
    <location>
        <begin position="1056"/>
        <end position="1099"/>
    </location>
</feature>
<evidence type="ECO:0000313" key="8">
    <source>
        <dbReference type="Proteomes" id="UP000287336"/>
    </source>
</evidence>
<dbReference type="GO" id="GO:0019867">
    <property type="term" value="C:outer membrane"/>
    <property type="evidence" value="ECO:0007669"/>
    <property type="project" value="InterPro"/>
</dbReference>
<feature type="domain" description="Trimeric autotransporter adhesin YadA-like head" evidence="4">
    <location>
        <begin position="893"/>
        <end position="916"/>
    </location>
</feature>
<feature type="domain" description="Trimeric autotransporter adhesin YadA-like stalk" evidence="5">
    <location>
        <begin position="1512"/>
        <end position="1548"/>
    </location>
</feature>
<evidence type="ECO:0000313" key="7">
    <source>
        <dbReference type="EMBL" id="RUR35019.1"/>
    </source>
</evidence>